<dbReference type="KEGG" id="lww:102726021"/>
<evidence type="ECO:0000256" key="1">
    <source>
        <dbReference type="SAM" id="MobiDB-lite"/>
    </source>
</evidence>
<proteinExistence type="predicted"/>
<dbReference type="OrthoDB" id="8962384at2759"/>
<dbReference type="PANTHER" id="PTHR15016:SF6">
    <property type="entry name" value="BREAST CARCINOMA-AMPLIFIED SEQUENCE 1"/>
    <property type="match status" value="1"/>
</dbReference>
<feature type="compositionally biased region" description="Basic and acidic residues" evidence="1">
    <location>
        <begin position="265"/>
        <end position="276"/>
    </location>
</feature>
<sequence>MFVFTVDLGISVKEDNVATSSPKTMEISAVADANGKNLGKEAKPEAPAAKSRFFLTLSRPVPGRTGDQATDSSTGSAKLDVSSSNTLGNKEPSESVALPIAAALGHDPHKTPGQSLAGDGGFSAPWGQAPVSPESGGAASSKPKDASFLDKLFKLDKGREKAPVNSHREAKGTERQDQAQEVSGLSRPSDDVPAERHVDKGATRTPHFIKPVWGNVFFFHCLITWQNNYQVVCESPVEVVKFEEVESTLQTVDLNEEGDATPEPTEVRFKREERKPPRTSLMAFLRQMSVKGDGGITHSEEINGKDSSYQKSDSPEKAITSPEPEPAGADQKGKESSSKDKKVAAEGNKQKSNKQEAKEPVQCVEPAAGEANSLQNGDKSQKRQEKRRQSLGGFFKGLVGGSFITSF</sequence>
<dbReference type="PANTHER" id="PTHR15016">
    <property type="entry name" value="BREAST CARCINOMA-AMPLIFIED SEQUENCE 1"/>
    <property type="match status" value="1"/>
</dbReference>
<feature type="compositionally biased region" description="Basic and acidic residues" evidence="1">
    <location>
        <begin position="331"/>
        <end position="344"/>
    </location>
</feature>
<gene>
    <name evidence="3" type="primary">LOC102726021</name>
</gene>
<protein>
    <submittedName>
        <fullName evidence="3">Breast carcinoma-amplified sequence 1</fullName>
    </submittedName>
</protein>
<organism evidence="2 3">
    <name type="scientific">Leptonychotes weddellii</name>
    <name type="common">Weddell seal</name>
    <name type="synonym">Otaria weddellii</name>
    <dbReference type="NCBI Taxonomy" id="9713"/>
    <lineage>
        <taxon>Eukaryota</taxon>
        <taxon>Metazoa</taxon>
        <taxon>Chordata</taxon>
        <taxon>Craniata</taxon>
        <taxon>Vertebrata</taxon>
        <taxon>Euteleostomi</taxon>
        <taxon>Mammalia</taxon>
        <taxon>Eutheria</taxon>
        <taxon>Laurasiatheria</taxon>
        <taxon>Carnivora</taxon>
        <taxon>Caniformia</taxon>
        <taxon>Pinnipedia</taxon>
        <taxon>Phocidae</taxon>
        <taxon>Monachinae</taxon>
        <taxon>Lobodontini</taxon>
        <taxon>Leptonychotes</taxon>
    </lineage>
</organism>
<name>A0A7F8RND4_LEPWE</name>
<feature type="compositionally biased region" description="Polar residues" evidence="1">
    <location>
        <begin position="67"/>
        <end position="88"/>
    </location>
</feature>
<dbReference type="RefSeq" id="XP_030894328.1">
    <property type="nucleotide sequence ID" value="XM_031038468.1"/>
</dbReference>
<dbReference type="AlphaFoldDB" id="A0A7F8RND4"/>
<feature type="region of interest" description="Disordered" evidence="1">
    <location>
        <begin position="158"/>
        <end position="196"/>
    </location>
</feature>
<accession>A0A7F8RND4</accession>
<feature type="region of interest" description="Disordered" evidence="1">
    <location>
        <begin position="36"/>
        <end position="144"/>
    </location>
</feature>
<keyword evidence="2" id="KW-1185">Reference proteome</keyword>
<feature type="compositionally biased region" description="Basic and acidic residues" evidence="1">
    <location>
        <begin position="158"/>
        <end position="178"/>
    </location>
</feature>
<evidence type="ECO:0000313" key="2">
    <source>
        <dbReference type="Proteomes" id="UP000245341"/>
    </source>
</evidence>
<dbReference type="GO" id="GO:0042552">
    <property type="term" value="P:myelination"/>
    <property type="evidence" value="ECO:0007669"/>
    <property type="project" value="TreeGrafter"/>
</dbReference>
<reference evidence="3" key="1">
    <citation type="submission" date="2025-08" db="UniProtKB">
        <authorList>
            <consortium name="RefSeq"/>
        </authorList>
    </citation>
    <scope>IDENTIFICATION</scope>
    <source>
        <tissue evidence="3">Liver</tissue>
    </source>
</reference>
<dbReference type="Proteomes" id="UP000245341">
    <property type="component" value="Unplaced"/>
</dbReference>
<dbReference type="GeneID" id="102726021"/>
<dbReference type="InterPro" id="IPR026115">
    <property type="entry name" value="NABC1"/>
</dbReference>
<evidence type="ECO:0000313" key="3">
    <source>
        <dbReference type="RefSeq" id="XP_030894328.1"/>
    </source>
</evidence>
<feature type="region of interest" description="Disordered" evidence="1">
    <location>
        <begin position="251"/>
        <end position="407"/>
    </location>
</feature>